<keyword evidence="5 9" id="KW-0371">Homeobox</keyword>
<keyword evidence="13" id="KW-1185">Reference proteome</keyword>
<keyword evidence="7 9" id="KW-0539">Nucleus</keyword>
<sequence>MDLSINNQKISSEESKSPNSNNIIASKVSKFTINDILDGKKKDSSNCLNISSISNNDDKQLVKVWEIIAGKGLIDTFKGNNDLNCNPLLNNKPYNFPPPWINETTLNNMENGGTLIEKINGKLSFNLFPFEEYKEHILDKVNNIILPLNQHSTKNDCDNEGKDSYGSESIKSNNSANIPTSDNEEFEGGEHLSDDDVSIINGDGCSSTSRKKKTRTVFSRHQVSQLEMTFDMKRYLSSQERAHLASNLQLTETQVKIWFQNRRNKWKRQAASDGEIPGAFNISTPSITNPLNIFAHTTTNRPTNPITLSALTNEHLHSMLTNNTLFPQVNRTLNISIHNKGTPSNSPPTNGTTTNQSCIPTSITSGELVNFDGTANSAAAAAAAKLLLNTYGALAGMTPQPLV</sequence>
<evidence type="ECO:0000256" key="7">
    <source>
        <dbReference type="ARBA" id="ARBA00023242"/>
    </source>
</evidence>
<evidence type="ECO:0000256" key="2">
    <source>
        <dbReference type="ARBA" id="ARBA00022473"/>
    </source>
</evidence>
<feature type="region of interest" description="Disordered" evidence="11">
    <location>
        <begin position="1"/>
        <end position="21"/>
    </location>
</feature>
<dbReference type="CDD" id="cd00086">
    <property type="entry name" value="homeodomain"/>
    <property type="match status" value="1"/>
</dbReference>
<dbReference type="WBParaSite" id="TCONS_00015815.p1">
    <property type="protein sequence ID" value="TCONS_00015815.p1"/>
    <property type="gene ID" value="XLOC_010581"/>
</dbReference>
<accession>A0A0K0EGZ8</accession>
<evidence type="ECO:0000256" key="3">
    <source>
        <dbReference type="ARBA" id="ARBA00023015"/>
    </source>
</evidence>
<dbReference type="GO" id="GO:0005634">
    <property type="term" value="C:nucleus"/>
    <property type="evidence" value="ECO:0007669"/>
    <property type="project" value="UniProtKB-SubCell"/>
</dbReference>
<proteinExistence type="inferred from homology"/>
<keyword evidence="4 9" id="KW-0238">DNA-binding</keyword>
<feature type="DNA-binding region" description="Homeobox" evidence="9">
    <location>
        <begin position="211"/>
        <end position="270"/>
    </location>
</feature>
<dbReference type="Gene3D" id="1.10.10.60">
    <property type="entry name" value="Homeodomain-like"/>
    <property type="match status" value="1"/>
</dbReference>
<keyword evidence="6" id="KW-0804">Transcription</keyword>
<dbReference type="GO" id="GO:0000977">
    <property type="term" value="F:RNA polymerase II transcription regulatory region sequence-specific DNA binding"/>
    <property type="evidence" value="ECO:0007669"/>
    <property type="project" value="TreeGrafter"/>
</dbReference>
<dbReference type="GO" id="GO:0000981">
    <property type="term" value="F:DNA-binding transcription factor activity, RNA polymerase II-specific"/>
    <property type="evidence" value="ECO:0007669"/>
    <property type="project" value="InterPro"/>
</dbReference>
<reference evidence="14" key="1">
    <citation type="submission" date="2015-08" db="UniProtKB">
        <authorList>
            <consortium name="WormBaseParasite"/>
        </authorList>
    </citation>
    <scope>IDENTIFICATION</scope>
</reference>
<dbReference type="PANTHER" id="PTHR46110">
    <property type="entry name" value="HOMEOBOX PROTEIN HMX"/>
    <property type="match status" value="1"/>
</dbReference>
<evidence type="ECO:0000313" key="13">
    <source>
        <dbReference type="Proteomes" id="UP000035681"/>
    </source>
</evidence>
<feature type="compositionally biased region" description="Basic and acidic residues" evidence="11">
    <location>
        <begin position="153"/>
        <end position="165"/>
    </location>
</feature>
<dbReference type="PANTHER" id="PTHR46110:SF3">
    <property type="entry name" value="HOMEOBOX PROTEIN HMX"/>
    <property type="match status" value="1"/>
</dbReference>
<dbReference type="Pfam" id="PF00046">
    <property type="entry name" value="Homeodomain"/>
    <property type="match status" value="1"/>
</dbReference>
<dbReference type="InterPro" id="IPR020479">
    <property type="entry name" value="HD_metazoa"/>
</dbReference>
<dbReference type="WBParaSite" id="SSTP_0000875800.1">
    <property type="protein sequence ID" value="SSTP_0000875800.1"/>
    <property type="gene ID" value="SSTP_0000875800"/>
</dbReference>
<evidence type="ECO:0000256" key="10">
    <source>
        <dbReference type="RuleBase" id="RU000682"/>
    </source>
</evidence>
<evidence type="ECO:0000259" key="12">
    <source>
        <dbReference type="PROSITE" id="PS50071"/>
    </source>
</evidence>
<dbReference type="SUPFAM" id="SSF46689">
    <property type="entry name" value="Homeodomain-like"/>
    <property type="match status" value="1"/>
</dbReference>
<dbReference type="SMART" id="SM00389">
    <property type="entry name" value="HOX"/>
    <property type="match status" value="1"/>
</dbReference>
<dbReference type="InterPro" id="IPR001356">
    <property type="entry name" value="HD"/>
</dbReference>
<evidence type="ECO:0000256" key="6">
    <source>
        <dbReference type="ARBA" id="ARBA00023163"/>
    </source>
</evidence>
<evidence type="ECO:0000256" key="11">
    <source>
        <dbReference type="SAM" id="MobiDB-lite"/>
    </source>
</evidence>
<keyword evidence="2" id="KW-0217">Developmental protein</keyword>
<dbReference type="STRING" id="6248.A0A0K0EGZ8"/>
<keyword evidence="3" id="KW-0805">Transcription regulation</keyword>
<feature type="region of interest" description="Disordered" evidence="11">
    <location>
        <begin position="153"/>
        <end position="214"/>
    </location>
</feature>
<comment type="similarity">
    <text evidence="8">Belongs to the HMX homeobox family.</text>
</comment>
<dbReference type="PROSITE" id="PS50071">
    <property type="entry name" value="HOMEOBOX_2"/>
    <property type="match status" value="1"/>
</dbReference>
<feature type="domain" description="Homeobox" evidence="12">
    <location>
        <begin position="209"/>
        <end position="269"/>
    </location>
</feature>
<protein>
    <submittedName>
        <fullName evidence="14 15">Homeobox domain-containing protein</fullName>
    </submittedName>
</protein>
<name>A0A0K0EGZ8_STRER</name>
<dbReference type="InterPro" id="IPR017970">
    <property type="entry name" value="Homeobox_CS"/>
</dbReference>
<evidence type="ECO:0000256" key="8">
    <source>
        <dbReference type="ARBA" id="ARBA00038165"/>
    </source>
</evidence>
<feature type="compositionally biased region" description="Polar residues" evidence="11">
    <location>
        <begin position="166"/>
        <end position="181"/>
    </location>
</feature>
<evidence type="ECO:0000256" key="1">
    <source>
        <dbReference type="ARBA" id="ARBA00004123"/>
    </source>
</evidence>
<dbReference type="PROSITE" id="PS00027">
    <property type="entry name" value="HOMEOBOX_1"/>
    <property type="match status" value="1"/>
</dbReference>
<evidence type="ECO:0000313" key="15">
    <source>
        <dbReference type="WBParaSite" id="TCONS_00015815.p1"/>
    </source>
</evidence>
<comment type="subcellular location">
    <subcellularLocation>
        <location evidence="1 9 10">Nucleus</location>
    </subcellularLocation>
</comment>
<evidence type="ECO:0000256" key="9">
    <source>
        <dbReference type="PROSITE-ProRule" id="PRU00108"/>
    </source>
</evidence>
<evidence type="ECO:0000256" key="5">
    <source>
        <dbReference type="ARBA" id="ARBA00023155"/>
    </source>
</evidence>
<dbReference type="AlphaFoldDB" id="A0A0K0EGZ8"/>
<organism evidence="14">
    <name type="scientific">Strongyloides stercoralis</name>
    <name type="common">Threadworm</name>
    <dbReference type="NCBI Taxonomy" id="6248"/>
    <lineage>
        <taxon>Eukaryota</taxon>
        <taxon>Metazoa</taxon>
        <taxon>Ecdysozoa</taxon>
        <taxon>Nematoda</taxon>
        <taxon>Chromadorea</taxon>
        <taxon>Rhabditida</taxon>
        <taxon>Tylenchina</taxon>
        <taxon>Panagrolaimomorpha</taxon>
        <taxon>Strongyloidoidea</taxon>
        <taxon>Strongyloididae</taxon>
        <taxon>Strongyloides</taxon>
    </lineage>
</organism>
<dbReference type="Proteomes" id="UP000035681">
    <property type="component" value="Unplaced"/>
</dbReference>
<dbReference type="FunFam" id="1.10.10.60:FF:000053">
    <property type="entry name" value="H6 family homeobox 2"/>
    <property type="match status" value="1"/>
</dbReference>
<evidence type="ECO:0000313" key="14">
    <source>
        <dbReference type="WBParaSite" id="SSTP_0000875800.1"/>
    </source>
</evidence>
<dbReference type="PRINTS" id="PR00024">
    <property type="entry name" value="HOMEOBOX"/>
</dbReference>
<dbReference type="InterPro" id="IPR051300">
    <property type="entry name" value="HMX_Homeobox_TF"/>
</dbReference>
<dbReference type="InterPro" id="IPR009057">
    <property type="entry name" value="Homeodomain-like_sf"/>
</dbReference>
<evidence type="ECO:0000256" key="4">
    <source>
        <dbReference type="ARBA" id="ARBA00023125"/>
    </source>
</evidence>